<proteinExistence type="inferred from homology"/>
<evidence type="ECO:0000256" key="9">
    <source>
        <dbReference type="SAM" id="Phobius"/>
    </source>
</evidence>
<keyword evidence="9" id="KW-1133">Transmembrane helix</keyword>
<keyword evidence="5 8" id="KW-0378">Hydrolase</keyword>
<keyword evidence="6" id="KW-1015">Disulfide bond</keyword>
<evidence type="ECO:0000313" key="12">
    <source>
        <dbReference type="Proteomes" id="UP001632038"/>
    </source>
</evidence>
<dbReference type="InterPro" id="IPR032799">
    <property type="entry name" value="TAXi_C"/>
</dbReference>
<dbReference type="FunFam" id="2.40.70.10:FF:000013">
    <property type="entry name" value="Aspartyl protease AED1"/>
    <property type="match status" value="1"/>
</dbReference>
<name>A0ABD3BL65_9LAMI</name>
<dbReference type="FunFam" id="2.40.70.10:FF:000021">
    <property type="entry name" value="Aspartyl protease AED1"/>
    <property type="match status" value="1"/>
</dbReference>
<keyword evidence="3" id="KW-0732">Signal</keyword>
<dbReference type="Pfam" id="PF14543">
    <property type="entry name" value="TAXi_N"/>
    <property type="match status" value="1"/>
</dbReference>
<protein>
    <recommendedName>
        <fullName evidence="10">Peptidase A1 domain-containing protein</fullName>
    </recommendedName>
</protein>
<dbReference type="InterPro" id="IPR001461">
    <property type="entry name" value="Aspartic_peptidase_A1"/>
</dbReference>
<accession>A0ABD3BL65</accession>
<dbReference type="GO" id="GO:0006508">
    <property type="term" value="P:proteolysis"/>
    <property type="evidence" value="ECO:0007669"/>
    <property type="project" value="UniProtKB-KW"/>
</dbReference>
<sequence length="475" mass="53110">MGPLNFSIYLIKFVVYCTPLLLLLFLYFSEKIEATENHFHNVKVTSLLAASTCSRQASTGSKQTKYSTTLEVVHELGPCYPNHEHNINKPSLADILSHDQSRVDSIQTRQKQNFLRNNKASLPAQSAEPLKSHNYMVTIGLGTPPQNVTLIFDTGSDLTWTQCRPCIKCYRQRDPVYDPNFSSTYSKVPCGSSQCSNLGHSCDGDQCFYNHKYSDDSYSQGVVSKDRLTITPTNRDVFQDFLFGCGQKNKGTFGETAGILGLSSTPYEMSFLSQTSHKYEHYFSYCLPSTVSSIGHLTFGRVKSKYPTKNIKFIPLIPDPTFYRIEIVAISVGGIKLPISPSFFKNPGTIIDSGPAITRLPNKAYVMMRGVFKKMIGDSYPIAPAYQNLDTCYYIENQRNVRFPFVSFTFSGDVVVQLHPSGIIYSVNSTMKCLAFAGNTNRNQLSIFGNTQQKTFEIVYDVARERLGFGSGGCE</sequence>
<dbReference type="PANTHER" id="PTHR13683">
    <property type="entry name" value="ASPARTYL PROTEASES"/>
    <property type="match status" value="1"/>
</dbReference>
<comment type="similarity">
    <text evidence="1 8">Belongs to the peptidase A1 family.</text>
</comment>
<evidence type="ECO:0000256" key="5">
    <source>
        <dbReference type="ARBA" id="ARBA00022801"/>
    </source>
</evidence>
<feature type="active site" evidence="7">
    <location>
        <position position="153"/>
    </location>
</feature>
<reference evidence="12" key="1">
    <citation type="journal article" date="2024" name="IScience">
        <title>Strigolactones Initiate the Formation of Haustorium-like Structures in Castilleja.</title>
        <authorList>
            <person name="Buerger M."/>
            <person name="Peterson D."/>
            <person name="Chory J."/>
        </authorList>
    </citation>
    <scope>NUCLEOTIDE SEQUENCE [LARGE SCALE GENOMIC DNA]</scope>
</reference>
<dbReference type="GO" id="GO:0004190">
    <property type="term" value="F:aspartic-type endopeptidase activity"/>
    <property type="evidence" value="ECO:0007669"/>
    <property type="project" value="UniProtKB-KW"/>
</dbReference>
<dbReference type="PROSITE" id="PS00141">
    <property type="entry name" value="ASP_PROTEASE"/>
    <property type="match status" value="1"/>
</dbReference>
<keyword evidence="9" id="KW-0812">Transmembrane</keyword>
<keyword evidence="9" id="KW-0472">Membrane</keyword>
<feature type="active site" evidence="7">
    <location>
        <position position="352"/>
    </location>
</feature>
<dbReference type="SUPFAM" id="SSF50630">
    <property type="entry name" value="Acid proteases"/>
    <property type="match status" value="1"/>
</dbReference>
<evidence type="ECO:0000259" key="10">
    <source>
        <dbReference type="PROSITE" id="PS51767"/>
    </source>
</evidence>
<dbReference type="InterPro" id="IPR001969">
    <property type="entry name" value="Aspartic_peptidase_AS"/>
</dbReference>
<evidence type="ECO:0000256" key="6">
    <source>
        <dbReference type="ARBA" id="ARBA00023157"/>
    </source>
</evidence>
<keyword evidence="12" id="KW-1185">Reference proteome</keyword>
<evidence type="ECO:0000313" key="11">
    <source>
        <dbReference type="EMBL" id="KAL3617756.1"/>
    </source>
</evidence>
<feature type="domain" description="Peptidase A1" evidence="10">
    <location>
        <begin position="135"/>
        <end position="470"/>
    </location>
</feature>
<evidence type="ECO:0000256" key="4">
    <source>
        <dbReference type="ARBA" id="ARBA00022750"/>
    </source>
</evidence>
<dbReference type="Proteomes" id="UP001632038">
    <property type="component" value="Unassembled WGS sequence"/>
</dbReference>
<gene>
    <name evidence="11" type="ORF">CASFOL_038077</name>
</gene>
<dbReference type="Pfam" id="PF14541">
    <property type="entry name" value="TAXi_C"/>
    <property type="match status" value="1"/>
</dbReference>
<dbReference type="EMBL" id="JAVIJP010000081">
    <property type="protein sequence ID" value="KAL3617756.1"/>
    <property type="molecule type" value="Genomic_DNA"/>
</dbReference>
<evidence type="ECO:0000256" key="3">
    <source>
        <dbReference type="ARBA" id="ARBA00022729"/>
    </source>
</evidence>
<keyword evidence="4 8" id="KW-0064">Aspartyl protease</keyword>
<organism evidence="11 12">
    <name type="scientific">Castilleja foliolosa</name>
    <dbReference type="NCBI Taxonomy" id="1961234"/>
    <lineage>
        <taxon>Eukaryota</taxon>
        <taxon>Viridiplantae</taxon>
        <taxon>Streptophyta</taxon>
        <taxon>Embryophyta</taxon>
        <taxon>Tracheophyta</taxon>
        <taxon>Spermatophyta</taxon>
        <taxon>Magnoliopsida</taxon>
        <taxon>eudicotyledons</taxon>
        <taxon>Gunneridae</taxon>
        <taxon>Pentapetalae</taxon>
        <taxon>asterids</taxon>
        <taxon>lamiids</taxon>
        <taxon>Lamiales</taxon>
        <taxon>Orobanchaceae</taxon>
        <taxon>Pedicularideae</taxon>
        <taxon>Castillejinae</taxon>
        <taxon>Castilleja</taxon>
    </lineage>
</organism>
<keyword evidence="2 8" id="KW-0645">Protease</keyword>
<evidence type="ECO:0000256" key="8">
    <source>
        <dbReference type="RuleBase" id="RU000454"/>
    </source>
</evidence>
<evidence type="ECO:0000256" key="7">
    <source>
        <dbReference type="PIRSR" id="PIRSR601461-1"/>
    </source>
</evidence>
<dbReference type="InterPro" id="IPR021109">
    <property type="entry name" value="Peptidase_aspartic_dom_sf"/>
</dbReference>
<dbReference type="Gene3D" id="2.40.70.10">
    <property type="entry name" value="Acid Proteases"/>
    <property type="match status" value="2"/>
</dbReference>
<dbReference type="PRINTS" id="PR00792">
    <property type="entry name" value="PEPSIN"/>
</dbReference>
<evidence type="ECO:0000256" key="2">
    <source>
        <dbReference type="ARBA" id="ARBA00022670"/>
    </source>
</evidence>
<dbReference type="PANTHER" id="PTHR13683:SF750">
    <property type="entry name" value="ASPARTYL PROTEASE AED1"/>
    <property type="match status" value="1"/>
</dbReference>
<dbReference type="InterPro" id="IPR033121">
    <property type="entry name" value="PEPTIDASE_A1"/>
</dbReference>
<feature type="transmembrane region" description="Helical" evidence="9">
    <location>
        <begin position="6"/>
        <end position="28"/>
    </location>
</feature>
<comment type="caution">
    <text evidence="11">The sequence shown here is derived from an EMBL/GenBank/DDBJ whole genome shotgun (WGS) entry which is preliminary data.</text>
</comment>
<dbReference type="AlphaFoldDB" id="A0ABD3BL65"/>
<evidence type="ECO:0000256" key="1">
    <source>
        <dbReference type="ARBA" id="ARBA00007447"/>
    </source>
</evidence>
<dbReference type="InterPro" id="IPR032861">
    <property type="entry name" value="TAXi_N"/>
</dbReference>
<dbReference type="PROSITE" id="PS51767">
    <property type="entry name" value="PEPTIDASE_A1"/>
    <property type="match status" value="1"/>
</dbReference>